<keyword evidence="4" id="KW-1185">Reference proteome</keyword>
<sequence length="201" mass="22789">MILIGSFLFLIIKFQAFLEHGLPSTQEKLLALMNKAALNVGGIVLNALAIEHFILRHPSESKHGPAYEKEMLLRHAYGLGYPEPNVTFALCRGSWSSPALRVYTPDDIVNELERAKVEYLEASVGVTSKKKILVPKLLQWHMLDFADGMESLLEWIYSQLPRSASLKRLIMQCLNGETKSPINKMVEVQPHESEFRYLLPL</sequence>
<dbReference type="Proteomes" id="UP000006882">
    <property type="component" value="Chromosome G2"/>
</dbReference>
<feature type="domain" description="DUF547" evidence="2">
    <location>
        <begin position="14"/>
        <end position="120"/>
    </location>
</feature>
<feature type="signal peptide" evidence="1">
    <location>
        <begin position="1"/>
        <end position="16"/>
    </location>
</feature>
<name>A0A251QKQ5_PRUPE</name>
<proteinExistence type="predicted"/>
<organism evidence="3 4">
    <name type="scientific">Prunus persica</name>
    <name type="common">Peach</name>
    <name type="synonym">Amygdalus persica</name>
    <dbReference type="NCBI Taxonomy" id="3760"/>
    <lineage>
        <taxon>Eukaryota</taxon>
        <taxon>Viridiplantae</taxon>
        <taxon>Streptophyta</taxon>
        <taxon>Embryophyta</taxon>
        <taxon>Tracheophyta</taxon>
        <taxon>Spermatophyta</taxon>
        <taxon>Magnoliopsida</taxon>
        <taxon>eudicotyledons</taxon>
        <taxon>Gunneridae</taxon>
        <taxon>Pentapetalae</taxon>
        <taxon>rosids</taxon>
        <taxon>fabids</taxon>
        <taxon>Rosales</taxon>
        <taxon>Rosaceae</taxon>
        <taxon>Amygdaloideae</taxon>
        <taxon>Amygdaleae</taxon>
        <taxon>Prunus</taxon>
    </lineage>
</organism>
<accession>A0A251QKQ5</accession>
<reference evidence="3 4" key="1">
    <citation type="journal article" date="2013" name="Nat. Genet.">
        <title>The high-quality draft genome of peach (Prunus persica) identifies unique patterns of genetic diversity, domestication and genome evolution.</title>
        <authorList>
            <consortium name="International Peach Genome Initiative"/>
            <person name="Verde I."/>
            <person name="Abbott A.G."/>
            <person name="Scalabrin S."/>
            <person name="Jung S."/>
            <person name="Shu S."/>
            <person name="Marroni F."/>
            <person name="Zhebentyayeva T."/>
            <person name="Dettori M.T."/>
            <person name="Grimwood J."/>
            <person name="Cattonaro F."/>
            <person name="Zuccolo A."/>
            <person name="Rossini L."/>
            <person name="Jenkins J."/>
            <person name="Vendramin E."/>
            <person name="Meisel L.A."/>
            <person name="Decroocq V."/>
            <person name="Sosinski B."/>
            <person name="Prochnik S."/>
            <person name="Mitros T."/>
            <person name="Policriti A."/>
            <person name="Cipriani G."/>
            <person name="Dondini L."/>
            <person name="Ficklin S."/>
            <person name="Goodstein D.M."/>
            <person name="Xuan P."/>
            <person name="Del Fabbro C."/>
            <person name="Aramini V."/>
            <person name="Copetti D."/>
            <person name="Gonzalez S."/>
            <person name="Horner D.S."/>
            <person name="Falchi R."/>
            <person name="Lucas S."/>
            <person name="Mica E."/>
            <person name="Maldonado J."/>
            <person name="Lazzari B."/>
            <person name="Bielenberg D."/>
            <person name="Pirona R."/>
            <person name="Miculan M."/>
            <person name="Barakat A."/>
            <person name="Testolin R."/>
            <person name="Stella A."/>
            <person name="Tartarini S."/>
            <person name="Tonutti P."/>
            <person name="Arus P."/>
            <person name="Orellana A."/>
            <person name="Wells C."/>
            <person name="Main D."/>
            <person name="Vizzotto G."/>
            <person name="Silva H."/>
            <person name="Salamini F."/>
            <person name="Schmutz J."/>
            <person name="Morgante M."/>
            <person name="Rokhsar D.S."/>
        </authorList>
    </citation>
    <scope>NUCLEOTIDE SEQUENCE [LARGE SCALE GENOMIC DNA]</scope>
    <source>
        <strain evidence="4">cv. Nemared</strain>
    </source>
</reference>
<dbReference type="AlphaFoldDB" id="A0A251QKQ5"/>
<dbReference type="Gramene" id="ONI24372">
    <property type="protein sequence ID" value="ONI24372"/>
    <property type="gene ID" value="PRUPE_2G236700"/>
</dbReference>
<evidence type="ECO:0000313" key="3">
    <source>
        <dbReference type="EMBL" id="ONI24372.1"/>
    </source>
</evidence>
<dbReference type="InterPro" id="IPR006869">
    <property type="entry name" value="DUF547"/>
</dbReference>
<evidence type="ECO:0000259" key="2">
    <source>
        <dbReference type="Pfam" id="PF04784"/>
    </source>
</evidence>
<dbReference type="PANTHER" id="PTHR46248">
    <property type="entry name" value="EXPRESSED PROTEIN"/>
    <property type="match status" value="1"/>
</dbReference>
<feature type="chain" id="PRO_5013395411" description="DUF547 domain-containing protein" evidence="1">
    <location>
        <begin position="17"/>
        <end position="201"/>
    </location>
</feature>
<dbReference type="PANTHER" id="PTHR46248:SF4">
    <property type="entry name" value="OS01G0147800 PROTEIN"/>
    <property type="match status" value="1"/>
</dbReference>
<dbReference type="Pfam" id="PF04784">
    <property type="entry name" value="DUF547"/>
    <property type="match status" value="1"/>
</dbReference>
<gene>
    <name evidence="3" type="ORF">PRUPE_2G236700</name>
</gene>
<protein>
    <recommendedName>
        <fullName evidence="2">DUF547 domain-containing protein</fullName>
    </recommendedName>
</protein>
<evidence type="ECO:0000256" key="1">
    <source>
        <dbReference type="SAM" id="SignalP"/>
    </source>
</evidence>
<evidence type="ECO:0000313" key="4">
    <source>
        <dbReference type="Proteomes" id="UP000006882"/>
    </source>
</evidence>
<keyword evidence="1" id="KW-0732">Signal</keyword>
<dbReference type="EMBL" id="CM007652">
    <property type="protein sequence ID" value="ONI24372.1"/>
    <property type="molecule type" value="Genomic_DNA"/>
</dbReference>